<feature type="region of interest" description="Disordered" evidence="3">
    <location>
        <begin position="983"/>
        <end position="1013"/>
    </location>
</feature>
<evidence type="ECO:0000256" key="1">
    <source>
        <dbReference type="ARBA" id="ARBA00023157"/>
    </source>
</evidence>
<comment type="caution">
    <text evidence="2">Lacks conserved residue(s) required for the propagation of feature annotation.</text>
</comment>
<dbReference type="Proteomes" id="UP001154329">
    <property type="component" value="Chromosome 2"/>
</dbReference>
<feature type="chain" id="PRO_5040306636" description="CUB domain-containing protein" evidence="4">
    <location>
        <begin position="22"/>
        <end position="1039"/>
    </location>
</feature>
<proteinExistence type="predicted"/>
<dbReference type="SMART" id="SM00042">
    <property type="entry name" value="CUB"/>
    <property type="match status" value="1"/>
</dbReference>
<reference evidence="6" key="2">
    <citation type="submission" date="2022-10" db="EMBL/GenBank/DDBJ databases">
        <authorList>
            <consortium name="ENA_rothamsted_submissions"/>
            <consortium name="culmorum"/>
            <person name="King R."/>
        </authorList>
    </citation>
    <scope>NUCLEOTIDE SEQUENCE</scope>
</reference>
<dbReference type="Pfam" id="PF00431">
    <property type="entry name" value="CUB"/>
    <property type="match status" value="1"/>
</dbReference>
<dbReference type="InterPro" id="IPR000859">
    <property type="entry name" value="CUB_dom"/>
</dbReference>
<keyword evidence="4" id="KW-0732">Signal</keyword>
<dbReference type="SUPFAM" id="SSF57424">
    <property type="entry name" value="LDL receptor-like module"/>
    <property type="match status" value="1"/>
</dbReference>
<dbReference type="Gene3D" id="2.60.120.290">
    <property type="entry name" value="Spermadhesin, CUB domain"/>
    <property type="match status" value="2"/>
</dbReference>
<dbReference type="Pfam" id="PF00057">
    <property type="entry name" value="Ldl_recept_a"/>
    <property type="match status" value="1"/>
</dbReference>
<dbReference type="SMART" id="SM00192">
    <property type="entry name" value="LDLa"/>
    <property type="match status" value="1"/>
</dbReference>
<dbReference type="PANTHER" id="PTHR47537:SF3">
    <property type="entry name" value="CUB DOMAIN-CONTAINING PROTEIN"/>
    <property type="match status" value="1"/>
</dbReference>
<gene>
    <name evidence="6" type="ORF">APHIGO_LOCUS5675</name>
</gene>
<organism evidence="6 7">
    <name type="scientific">Aphis gossypii</name>
    <name type="common">Cotton aphid</name>
    <dbReference type="NCBI Taxonomy" id="80765"/>
    <lineage>
        <taxon>Eukaryota</taxon>
        <taxon>Metazoa</taxon>
        <taxon>Ecdysozoa</taxon>
        <taxon>Arthropoda</taxon>
        <taxon>Hexapoda</taxon>
        <taxon>Insecta</taxon>
        <taxon>Pterygota</taxon>
        <taxon>Neoptera</taxon>
        <taxon>Paraneoptera</taxon>
        <taxon>Hemiptera</taxon>
        <taxon>Sternorrhyncha</taxon>
        <taxon>Aphidomorpha</taxon>
        <taxon>Aphidoidea</taxon>
        <taxon>Aphididae</taxon>
        <taxon>Aphidini</taxon>
        <taxon>Aphis</taxon>
        <taxon>Aphis</taxon>
    </lineage>
</organism>
<dbReference type="InterPro" id="IPR053207">
    <property type="entry name" value="Non-NMDA_GluR_Accessory"/>
</dbReference>
<dbReference type="Gene3D" id="4.10.400.10">
    <property type="entry name" value="Low-density Lipoprotein Receptor"/>
    <property type="match status" value="1"/>
</dbReference>
<dbReference type="InterPro" id="IPR036055">
    <property type="entry name" value="LDL_receptor-like_sf"/>
</dbReference>
<dbReference type="InterPro" id="IPR023415">
    <property type="entry name" value="LDLR_class-A_CS"/>
</dbReference>
<dbReference type="InterPro" id="IPR035914">
    <property type="entry name" value="Sperma_CUB_dom_sf"/>
</dbReference>
<dbReference type="InterPro" id="IPR002172">
    <property type="entry name" value="LDrepeatLR_classA_rpt"/>
</dbReference>
<feature type="compositionally biased region" description="Basic and acidic residues" evidence="3">
    <location>
        <begin position="913"/>
        <end position="935"/>
    </location>
</feature>
<dbReference type="CDD" id="cd00041">
    <property type="entry name" value="CUB"/>
    <property type="match status" value="1"/>
</dbReference>
<accession>A0A9P0NKX6</accession>
<dbReference type="SUPFAM" id="SSF49854">
    <property type="entry name" value="Spermadhesin, CUB domain"/>
    <property type="match status" value="1"/>
</dbReference>
<dbReference type="Pfam" id="PF25090">
    <property type="entry name" value="DUF7805"/>
    <property type="match status" value="1"/>
</dbReference>
<dbReference type="PROSITE" id="PS01209">
    <property type="entry name" value="LDLRA_1"/>
    <property type="match status" value="1"/>
</dbReference>
<feature type="signal peptide" evidence="4">
    <location>
        <begin position="1"/>
        <end position="21"/>
    </location>
</feature>
<sequence length="1039" mass="116046">MQVRRFIFLCGFLCMINYGFGCQLSEFMCDTGYCVALDKFCNGNDDCGDKSDEPPYCSPCNRTYHGEVGRTYDLEVRRPREDRLPFLCYLNFTAAGGKYGDIIQLTFDTFTVGRFVSYTLDGCPDGYMSIRESQLPDTGGQWCGSAWGFTVYYSETRSINLTLTLSKLSEQGIGYNFDFKLSYKYLKKSDAHLRYGNSTFQTWRGQMITGSYCDRILDQCDRKLCRVQSPNFPGAYPRNVTCYYRIEQRTAPKNKRALIVVRQPNAHKIHIKDRVINYDRSQRTLRVWDQCNVIQDYLTVYDGSLATDPVLVRLCGGDAVPDIVSSGPNMLLEFHTSAFDNPFHPVPLSYLPGFELDVEVLFVDNKSPSYAKNTSQCEFFIKPFNNTNWGLLDSPRHSLPPNTSCKYHFQGSSHQTVWLSFIKYHAASIDPNAYHLTNECNARLRIWDKVVSMKTKKSDAILLGEFCKEQDLPRLCDHALLGNDTRHVRPCAAKESYTSSANELTVEIYLKQGSVLFPLQFLLRYEFVEQSAERRQGPEDAGPAACSRTFVSGSGYFGSPKNVFFYGRGGRRNLTCVFRFVPGSPEERVRVTVSRIHSVGGTCTTETDARTDRSRCVYGAGSTAAADGVGGSRNDVTHARVTITHYPWPDIELPVGCACSGLQGPLSFESYPGAAVRVEFAVRDMNVTQDHRDFGFAAEYAFARASPADKNACQDAREHRHLHGPGGFIDLTGVPSIGGRRPPRGPCDDFPWLIGPASAGSSMLRTGGFVFMKLRGYEIQRWRTNSFMCPTRNRVVVYTGAGDGPKTEKVICPYESSLNALRGSYEAFSPGWDRTADRRPAAAAQLQDGGRRVPEPRVRRVHRHLAGGVQDAAHHAVHERVRHAVERSPGLRLQVSGTERVHQLAVLVRRRDPLPDGLRRGPRQLREPERREPGVRGRAGRHGGGAVHGHRRGGGGVLAVQGQQVAAGRGEPAARVPEEFVGRRPDDVRGRSGALRQAVPGAERRRRRRRHRRQLAGQTVSVVFGRPVPGVQAGQHVLT</sequence>
<evidence type="ECO:0000256" key="2">
    <source>
        <dbReference type="PROSITE-ProRule" id="PRU00124"/>
    </source>
</evidence>
<dbReference type="CDD" id="cd00112">
    <property type="entry name" value="LDLa"/>
    <property type="match status" value="1"/>
</dbReference>
<dbReference type="PANTHER" id="PTHR47537">
    <property type="entry name" value="CUBILIN"/>
    <property type="match status" value="1"/>
</dbReference>
<dbReference type="PROSITE" id="PS01180">
    <property type="entry name" value="CUB"/>
    <property type="match status" value="1"/>
</dbReference>
<dbReference type="AlphaFoldDB" id="A0A9P0NKX6"/>
<evidence type="ECO:0000313" key="6">
    <source>
        <dbReference type="EMBL" id="CAH1724363.1"/>
    </source>
</evidence>
<keyword evidence="1 2" id="KW-1015">Disulfide bond</keyword>
<dbReference type="InterPro" id="IPR056707">
    <property type="entry name" value="DUF7805"/>
</dbReference>
<dbReference type="GO" id="GO:0005886">
    <property type="term" value="C:plasma membrane"/>
    <property type="evidence" value="ECO:0007669"/>
    <property type="project" value="TreeGrafter"/>
</dbReference>
<feature type="region of interest" description="Disordered" evidence="3">
    <location>
        <begin position="913"/>
        <end position="955"/>
    </location>
</feature>
<reference evidence="6" key="1">
    <citation type="submission" date="2022-02" db="EMBL/GenBank/DDBJ databases">
        <authorList>
            <person name="King R."/>
        </authorList>
    </citation>
    <scope>NUCLEOTIDE SEQUENCE</scope>
</reference>
<evidence type="ECO:0000256" key="4">
    <source>
        <dbReference type="SAM" id="SignalP"/>
    </source>
</evidence>
<dbReference type="EMBL" id="OU899035">
    <property type="protein sequence ID" value="CAH1724363.1"/>
    <property type="molecule type" value="Genomic_DNA"/>
</dbReference>
<feature type="disulfide bond" evidence="2">
    <location>
        <begin position="22"/>
        <end position="34"/>
    </location>
</feature>
<feature type="domain" description="CUB" evidence="5">
    <location>
        <begin position="213"/>
        <end position="361"/>
    </location>
</feature>
<feature type="compositionally biased region" description="Basic residues" evidence="3">
    <location>
        <begin position="1004"/>
        <end position="1013"/>
    </location>
</feature>
<dbReference type="PROSITE" id="PS50068">
    <property type="entry name" value="LDLRA_2"/>
    <property type="match status" value="1"/>
</dbReference>
<evidence type="ECO:0000313" key="7">
    <source>
        <dbReference type="Proteomes" id="UP001154329"/>
    </source>
</evidence>
<evidence type="ECO:0000259" key="5">
    <source>
        <dbReference type="PROSITE" id="PS01180"/>
    </source>
</evidence>
<name>A0A9P0NKX6_APHGO</name>
<keyword evidence="7" id="KW-1185">Reference proteome</keyword>
<feature type="disulfide bond" evidence="2">
    <location>
        <begin position="29"/>
        <end position="47"/>
    </location>
</feature>
<dbReference type="FunFam" id="2.60.120.290:FF:000065">
    <property type="entry name" value="Uncharacterized protein, isoform E"/>
    <property type="match status" value="1"/>
</dbReference>
<evidence type="ECO:0000256" key="3">
    <source>
        <dbReference type="SAM" id="MobiDB-lite"/>
    </source>
</evidence>
<protein>
    <recommendedName>
        <fullName evidence="5">CUB domain-containing protein</fullName>
    </recommendedName>
</protein>